<reference evidence="1 2" key="1">
    <citation type="submission" date="2019-03" db="EMBL/GenBank/DDBJ databases">
        <title>Genomic Encyclopedia of Type Strains, Phase III (KMG-III): the genomes of soil and plant-associated and newly described type strains.</title>
        <authorList>
            <person name="Whitman W."/>
        </authorList>
    </citation>
    <scope>NUCLEOTIDE SEQUENCE [LARGE SCALE GENOMIC DNA]</scope>
    <source>
        <strain evidence="1 2">VKM Ac-2575</strain>
    </source>
</reference>
<name>A0A4R7SXJ7_9ACTN</name>
<gene>
    <name evidence="1" type="ORF">EV138_6561</name>
</gene>
<dbReference type="OrthoDB" id="4965508at2"/>
<dbReference type="RefSeq" id="WP_133983664.1">
    <property type="nucleotide sequence ID" value="NZ_SOCE01000002.1"/>
</dbReference>
<proteinExistence type="predicted"/>
<dbReference type="Proteomes" id="UP000295151">
    <property type="component" value="Unassembled WGS sequence"/>
</dbReference>
<dbReference type="EMBL" id="SOCE01000002">
    <property type="protein sequence ID" value="TDU84090.1"/>
    <property type="molecule type" value="Genomic_DNA"/>
</dbReference>
<protein>
    <submittedName>
        <fullName evidence="1">Uncharacterized protein</fullName>
    </submittedName>
</protein>
<dbReference type="AlphaFoldDB" id="A0A4R7SXJ7"/>
<dbReference type="Gene3D" id="1.10.287.1060">
    <property type="entry name" value="ESAT-6-like"/>
    <property type="match status" value="1"/>
</dbReference>
<sequence length="102" mass="10600">MSGRTGFDSTASGETQTKIKSLSGQIESLLSQHKANVKAMRADASMTKVMDDYDAVEAKFNAAASEVQGIIKSLAETLKQFDGIGETAHSAASTAVRGMTGG</sequence>
<organism evidence="1 2">
    <name type="scientific">Kribbella voronezhensis</name>
    <dbReference type="NCBI Taxonomy" id="2512212"/>
    <lineage>
        <taxon>Bacteria</taxon>
        <taxon>Bacillati</taxon>
        <taxon>Actinomycetota</taxon>
        <taxon>Actinomycetes</taxon>
        <taxon>Propionibacteriales</taxon>
        <taxon>Kribbellaceae</taxon>
        <taxon>Kribbella</taxon>
    </lineage>
</organism>
<evidence type="ECO:0000313" key="2">
    <source>
        <dbReference type="Proteomes" id="UP000295151"/>
    </source>
</evidence>
<comment type="caution">
    <text evidence="1">The sequence shown here is derived from an EMBL/GenBank/DDBJ whole genome shotgun (WGS) entry which is preliminary data.</text>
</comment>
<keyword evidence="2" id="KW-1185">Reference proteome</keyword>
<accession>A0A4R7SXJ7</accession>
<evidence type="ECO:0000313" key="1">
    <source>
        <dbReference type="EMBL" id="TDU84090.1"/>
    </source>
</evidence>